<protein>
    <submittedName>
        <fullName evidence="1">Uncharacterized protein</fullName>
    </submittedName>
</protein>
<sequence length="80" mass="9073">MDRKANELKNFLKKVKELCGFGDMNSYKVVKDFDDIAQGAAQDNIHNIIMALSSPLTFDQVRRKMIVNAEQELDQLSGKV</sequence>
<gene>
    <name evidence="1" type="ORF">H7U22_22380</name>
</gene>
<name>A0ABR7KYH1_9SPHI</name>
<proteinExistence type="predicted"/>
<evidence type="ECO:0000313" key="2">
    <source>
        <dbReference type="Proteomes" id="UP000652755"/>
    </source>
</evidence>
<dbReference type="RefSeq" id="WP_187073591.1">
    <property type="nucleotide sequence ID" value="NZ_JACRYL010000040.1"/>
</dbReference>
<evidence type="ECO:0000313" key="1">
    <source>
        <dbReference type="EMBL" id="MBC6113171.1"/>
    </source>
</evidence>
<dbReference type="EMBL" id="JACRYL010000040">
    <property type="protein sequence ID" value="MBC6113171.1"/>
    <property type="molecule type" value="Genomic_DNA"/>
</dbReference>
<dbReference type="Proteomes" id="UP000652755">
    <property type="component" value="Unassembled WGS sequence"/>
</dbReference>
<organism evidence="1 2">
    <name type="scientific">Pedobacter fastidiosus</name>
    <dbReference type="NCBI Taxonomy" id="2765361"/>
    <lineage>
        <taxon>Bacteria</taxon>
        <taxon>Pseudomonadati</taxon>
        <taxon>Bacteroidota</taxon>
        <taxon>Sphingobacteriia</taxon>
        <taxon>Sphingobacteriales</taxon>
        <taxon>Sphingobacteriaceae</taxon>
        <taxon>Pedobacter</taxon>
    </lineage>
</organism>
<reference evidence="1 2" key="1">
    <citation type="submission" date="2020-08" db="EMBL/GenBank/DDBJ databases">
        <authorList>
            <person name="Sun Q."/>
            <person name="Inoue M."/>
        </authorList>
    </citation>
    <scope>NUCLEOTIDE SEQUENCE [LARGE SCALE GENOMIC DNA]</scope>
    <source>
        <strain evidence="1 2">CCM 8938</strain>
    </source>
</reference>
<accession>A0ABR7KYH1</accession>
<keyword evidence="2" id="KW-1185">Reference proteome</keyword>
<comment type="caution">
    <text evidence="1">The sequence shown here is derived from an EMBL/GenBank/DDBJ whole genome shotgun (WGS) entry which is preliminary data.</text>
</comment>